<dbReference type="EMBL" id="JAWCUA010000007">
    <property type="protein sequence ID" value="MDU0113344.1"/>
    <property type="molecule type" value="Genomic_DNA"/>
</dbReference>
<name>A0ABU3R114_9GAMM</name>
<organism evidence="1 2">
    <name type="scientific">Psychrosphaera aquimarina</name>
    <dbReference type="NCBI Taxonomy" id="2044854"/>
    <lineage>
        <taxon>Bacteria</taxon>
        <taxon>Pseudomonadati</taxon>
        <taxon>Pseudomonadota</taxon>
        <taxon>Gammaproteobacteria</taxon>
        <taxon>Alteromonadales</taxon>
        <taxon>Pseudoalteromonadaceae</taxon>
        <taxon>Psychrosphaera</taxon>
    </lineage>
</organism>
<protein>
    <submittedName>
        <fullName evidence="1">Uncharacterized protein</fullName>
    </submittedName>
</protein>
<dbReference type="Proteomes" id="UP001257914">
    <property type="component" value="Unassembled WGS sequence"/>
</dbReference>
<comment type="caution">
    <text evidence="1">The sequence shown here is derived from an EMBL/GenBank/DDBJ whole genome shotgun (WGS) entry which is preliminary data.</text>
</comment>
<proteinExistence type="predicted"/>
<dbReference type="RefSeq" id="WP_315946949.1">
    <property type="nucleotide sequence ID" value="NZ_JAWCUA010000007.1"/>
</dbReference>
<gene>
    <name evidence="1" type="ORF">RT723_10125</name>
</gene>
<evidence type="ECO:0000313" key="1">
    <source>
        <dbReference type="EMBL" id="MDU0113344.1"/>
    </source>
</evidence>
<sequence>MPKSSTHDDMNLFSVKYRYSMDTKYFFNVKDIPITWRPYSFSFTFLQGKDHDVYKTFPDNTPKDYYAATDQRLLFSMQTNFIIPNNIELYWDWSVLDIGLISYLRNYQFYQDNYSFLGLTGIVNVGVGFRVNL</sequence>
<accession>A0ABU3R114</accession>
<reference evidence="1 2" key="1">
    <citation type="submission" date="2023-10" db="EMBL/GenBank/DDBJ databases">
        <title>Psychrosphaera aquimaarina strain SW33 isolated from seawater.</title>
        <authorList>
            <person name="Bayburt H."/>
            <person name="Kim J.M."/>
            <person name="Choi B.J."/>
            <person name="Jeon C.O."/>
        </authorList>
    </citation>
    <scope>NUCLEOTIDE SEQUENCE [LARGE SCALE GENOMIC DNA]</scope>
    <source>
        <strain evidence="1 2">KCTC 52743</strain>
    </source>
</reference>
<evidence type="ECO:0000313" key="2">
    <source>
        <dbReference type="Proteomes" id="UP001257914"/>
    </source>
</evidence>
<keyword evidence="2" id="KW-1185">Reference proteome</keyword>